<feature type="transmembrane region" description="Helical" evidence="1">
    <location>
        <begin position="118"/>
        <end position="138"/>
    </location>
</feature>
<accession>A0ABS7TU89</accession>
<keyword evidence="1" id="KW-1133">Transmembrane helix</keyword>
<dbReference type="RefSeq" id="WP_224193506.1">
    <property type="nucleotide sequence ID" value="NZ_JAIRAU010000027.1"/>
</dbReference>
<organism evidence="2 3">
    <name type="scientific">Nannocystis pusilla</name>
    <dbReference type="NCBI Taxonomy" id="889268"/>
    <lineage>
        <taxon>Bacteria</taxon>
        <taxon>Pseudomonadati</taxon>
        <taxon>Myxococcota</taxon>
        <taxon>Polyangia</taxon>
        <taxon>Nannocystales</taxon>
        <taxon>Nannocystaceae</taxon>
        <taxon>Nannocystis</taxon>
    </lineage>
</organism>
<dbReference type="EMBL" id="JAIRAU010000027">
    <property type="protein sequence ID" value="MBZ5711745.1"/>
    <property type="molecule type" value="Genomic_DNA"/>
</dbReference>
<evidence type="ECO:0008006" key="4">
    <source>
        <dbReference type="Google" id="ProtNLM"/>
    </source>
</evidence>
<dbReference type="PROSITE" id="PS51257">
    <property type="entry name" value="PROKAR_LIPOPROTEIN"/>
    <property type="match status" value="1"/>
</dbReference>
<protein>
    <recommendedName>
        <fullName evidence="4">C4-dicarboxylate ABC transporter</fullName>
    </recommendedName>
</protein>
<feature type="transmembrane region" description="Helical" evidence="1">
    <location>
        <begin position="30"/>
        <end position="50"/>
    </location>
</feature>
<gene>
    <name evidence="2" type="ORF">K7C98_21090</name>
</gene>
<reference evidence="2" key="1">
    <citation type="submission" date="2021-08" db="EMBL/GenBank/DDBJ databases">
        <authorList>
            <person name="Stevens D.C."/>
        </authorList>
    </citation>
    <scope>NUCLEOTIDE SEQUENCE</scope>
    <source>
        <strain evidence="2">DSM 53165</strain>
    </source>
</reference>
<keyword evidence="1" id="KW-0472">Membrane</keyword>
<evidence type="ECO:0000313" key="3">
    <source>
        <dbReference type="Proteomes" id="UP001139031"/>
    </source>
</evidence>
<keyword evidence="3" id="KW-1185">Reference proteome</keyword>
<comment type="caution">
    <text evidence="2">The sequence shown here is derived from an EMBL/GenBank/DDBJ whole genome shotgun (WGS) entry which is preliminary data.</text>
</comment>
<feature type="transmembrane region" description="Helical" evidence="1">
    <location>
        <begin position="150"/>
        <end position="175"/>
    </location>
</feature>
<feature type="transmembrane region" description="Helical" evidence="1">
    <location>
        <begin position="86"/>
        <end position="106"/>
    </location>
</feature>
<proteinExistence type="predicted"/>
<sequence>MRSRLHPFALVGLLAGCGLDEEQIWAGVLTNAPFIYAAGLVVLYSLYPPWSRALPGLKFGRRSHWATFAGLVALMLWAWPRARFDGIGAYWGFFGSATGALWLLLWRIGLIWPKSQPFRWTGPAAFAISTSPAIAGLASPTFADYGNAGIGAWIVGGMAGLTFVLVLLVVGIEAWRVGQHAERARPASEQGATAAQPEP</sequence>
<name>A0ABS7TU89_9BACT</name>
<feature type="transmembrane region" description="Helical" evidence="1">
    <location>
        <begin position="62"/>
        <end position="80"/>
    </location>
</feature>
<evidence type="ECO:0000313" key="2">
    <source>
        <dbReference type="EMBL" id="MBZ5711745.1"/>
    </source>
</evidence>
<keyword evidence="1" id="KW-0812">Transmembrane</keyword>
<dbReference type="Proteomes" id="UP001139031">
    <property type="component" value="Unassembled WGS sequence"/>
</dbReference>
<evidence type="ECO:0000256" key="1">
    <source>
        <dbReference type="SAM" id="Phobius"/>
    </source>
</evidence>